<dbReference type="Gene3D" id="1.10.10.10">
    <property type="entry name" value="Winged helix-like DNA-binding domain superfamily/Winged helix DNA-binding domain"/>
    <property type="match status" value="1"/>
</dbReference>
<dbReference type="Gene3D" id="1.20.120.530">
    <property type="entry name" value="GntR ligand-binding domain-like"/>
    <property type="match status" value="1"/>
</dbReference>
<dbReference type="EMBL" id="AAPJ01000005">
    <property type="protein sequence ID" value="EAS49258.1"/>
    <property type="molecule type" value="Genomic_DNA"/>
</dbReference>
<keyword evidence="2" id="KW-0238">DNA-binding</keyword>
<keyword evidence="1" id="KW-0805">Transcription regulation</keyword>
<dbReference type="InterPro" id="IPR011711">
    <property type="entry name" value="GntR_C"/>
</dbReference>
<keyword evidence="3" id="KW-0804">Transcription</keyword>
<dbReference type="HOGENOM" id="CLU_017584_5_1_5"/>
<dbReference type="GO" id="GO:0003677">
    <property type="term" value="F:DNA binding"/>
    <property type="evidence" value="ECO:0007669"/>
    <property type="project" value="UniProtKB-KW"/>
</dbReference>
<dbReference type="InterPro" id="IPR036388">
    <property type="entry name" value="WH-like_DNA-bd_sf"/>
</dbReference>
<protein>
    <submittedName>
        <fullName evidence="5">Putative transcriptional regulatory protein, GntR-family, FCD domain</fullName>
    </submittedName>
</protein>
<dbReference type="RefSeq" id="WP_009210678.1">
    <property type="nucleotide sequence ID" value="NZ_BBWP01000008.1"/>
</dbReference>
<evidence type="ECO:0000256" key="3">
    <source>
        <dbReference type="ARBA" id="ARBA00023163"/>
    </source>
</evidence>
<dbReference type="SUPFAM" id="SSF48008">
    <property type="entry name" value="GntR ligand-binding domain-like"/>
    <property type="match status" value="1"/>
</dbReference>
<dbReference type="CDD" id="cd07377">
    <property type="entry name" value="WHTH_GntR"/>
    <property type="match status" value="1"/>
</dbReference>
<keyword evidence="6" id="KW-1185">Reference proteome</keyword>
<evidence type="ECO:0000256" key="1">
    <source>
        <dbReference type="ARBA" id="ARBA00023015"/>
    </source>
</evidence>
<dbReference type="GO" id="GO:0003700">
    <property type="term" value="F:DNA-binding transcription factor activity"/>
    <property type="evidence" value="ECO:0007669"/>
    <property type="project" value="InterPro"/>
</dbReference>
<organism evidence="5 6">
    <name type="scientific">Aurantimonas manganoxydans (strain ATCC BAA-1229 / DSM 21871 / SI85-9A1)</name>
    <dbReference type="NCBI Taxonomy" id="287752"/>
    <lineage>
        <taxon>Bacteria</taxon>
        <taxon>Pseudomonadati</taxon>
        <taxon>Pseudomonadota</taxon>
        <taxon>Alphaproteobacteria</taxon>
        <taxon>Hyphomicrobiales</taxon>
        <taxon>Aurantimonadaceae</taxon>
        <taxon>Aurantimonas</taxon>
    </lineage>
</organism>
<dbReference type="Proteomes" id="UP000000321">
    <property type="component" value="Unassembled WGS sequence"/>
</dbReference>
<dbReference type="InterPro" id="IPR000524">
    <property type="entry name" value="Tscrpt_reg_HTH_GntR"/>
</dbReference>
<dbReference type="AlphaFoldDB" id="Q1YGG7"/>
<proteinExistence type="predicted"/>
<feature type="domain" description="HTH gntR-type" evidence="4">
    <location>
        <begin position="15"/>
        <end position="82"/>
    </location>
</feature>
<dbReference type="Pfam" id="PF00392">
    <property type="entry name" value="GntR"/>
    <property type="match status" value="1"/>
</dbReference>
<dbReference type="SUPFAM" id="SSF46785">
    <property type="entry name" value="Winged helix' DNA-binding domain"/>
    <property type="match status" value="1"/>
</dbReference>
<accession>Q1YGG7</accession>
<dbReference type="PRINTS" id="PR00035">
    <property type="entry name" value="HTHGNTR"/>
</dbReference>
<dbReference type="PROSITE" id="PS50949">
    <property type="entry name" value="HTH_GNTR"/>
    <property type="match status" value="1"/>
</dbReference>
<dbReference type="SMART" id="SM00345">
    <property type="entry name" value="HTH_GNTR"/>
    <property type="match status" value="1"/>
</dbReference>
<dbReference type="InterPro" id="IPR008920">
    <property type="entry name" value="TF_FadR/GntR_C"/>
</dbReference>
<dbReference type="Pfam" id="PF07729">
    <property type="entry name" value="FCD"/>
    <property type="match status" value="1"/>
</dbReference>
<evidence type="ECO:0000313" key="5">
    <source>
        <dbReference type="EMBL" id="EAS49258.1"/>
    </source>
</evidence>
<dbReference type="PANTHER" id="PTHR43537">
    <property type="entry name" value="TRANSCRIPTIONAL REGULATOR, GNTR FAMILY"/>
    <property type="match status" value="1"/>
</dbReference>
<evidence type="ECO:0000313" key="6">
    <source>
        <dbReference type="Proteomes" id="UP000000321"/>
    </source>
</evidence>
<dbReference type="PANTHER" id="PTHR43537:SF50">
    <property type="entry name" value="TRANSCRIPTIONAL REGULATORY PROTEIN"/>
    <property type="match status" value="1"/>
</dbReference>
<dbReference type="SMART" id="SM00895">
    <property type="entry name" value="FCD"/>
    <property type="match status" value="1"/>
</dbReference>
<dbReference type="OrthoDB" id="8114900at2"/>
<dbReference type="InterPro" id="IPR036390">
    <property type="entry name" value="WH_DNA-bd_sf"/>
</dbReference>
<reference evidence="5 6" key="1">
    <citation type="journal article" date="2008" name="Appl. Environ. Microbiol.">
        <title>Genomic insights into Mn(II) oxidation by the marine alphaproteobacterium Aurantimonas sp. strain SI85-9A1.</title>
        <authorList>
            <person name="Dick G.J."/>
            <person name="Podell S."/>
            <person name="Johnson H.A."/>
            <person name="Rivera-Espinoza Y."/>
            <person name="Bernier-Latmani R."/>
            <person name="McCarthy J.K."/>
            <person name="Torpey J.W."/>
            <person name="Clement B.G."/>
            <person name="Gaasterland T."/>
            <person name="Tebo B.M."/>
        </authorList>
    </citation>
    <scope>NUCLEOTIDE SEQUENCE [LARGE SCALE GENOMIC DNA]</scope>
    <source>
        <strain evidence="5 6">SI85-9A1</strain>
    </source>
</reference>
<comment type="caution">
    <text evidence="5">The sequence shown here is derived from an EMBL/GenBank/DDBJ whole genome shotgun (WGS) entry which is preliminary data.</text>
</comment>
<name>Q1YGG7_AURMS</name>
<evidence type="ECO:0000259" key="4">
    <source>
        <dbReference type="PROSITE" id="PS50949"/>
    </source>
</evidence>
<sequence length="229" mass="24846">MSLADTDFDAPLSRPALAVELTDRMRRMIMEGELQAGEKVPEKALTERFGVSRTPVREALKVLAHEGFVQLVPNRGAVVSGETMNELTELFPLVAALEGLAGELAAERASEAEVVAIADLTRRLAAAYEAQDRPAYFEINQAIHSAILAAAANPTLSQHHAMVARRVYRARYQANLTPERWLTATREHEGIQAALEARDGPLLGSLMKAHLTHKLESLLAHAEAEAAAG</sequence>
<gene>
    <name evidence="5" type="ORF">SI859A1_02859</name>
</gene>
<evidence type="ECO:0000256" key="2">
    <source>
        <dbReference type="ARBA" id="ARBA00023125"/>
    </source>
</evidence>
<dbReference type="BioCyc" id="AURANTIMONAS:SI859A1_02859-MONOMER"/>